<evidence type="ECO:0000256" key="2">
    <source>
        <dbReference type="PROSITE-ProRule" id="PRU00266"/>
    </source>
</evidence>
<evidence type="ECO:0000256" key="1">
    <source>
        <dbReference type="ARBA" id="ARBA00022884"/>
    </source>
</evidence>
<dbReference type="Pfam" id="PF00035">
    <property type="entry name" value="dsrm"/>
    <property type="match status" value="1"/>
</dbReference>
<proteinExistence type="predicted"/>
<keyword evidence="1 2" id="KW-0694">RNA-binding</keyword>
<feature type="region of interest" description="Disordered" evidence="3">
    <location>
        <begin position="1"/>
        <end position="23"/>
    </location>
</feature>
<dbReference type="GO" id="GO:0030422">
    <property type="term" value="P:siRNA processing"/>
    <property type="evidence" value="ECO:0007669"/>
    <property type="project" value="TreeGrafter"/>
</dbReference>
<dbReference type="GO" id="GO:0005634">
    <property type="term" value="C:nucleus"/>
    <property type="evidence" value="ECO:0007669"/>
    <property type="project" value="TreeGrafter"/>
</dbReference>
<dbReference type="EMBL" id="OU895879">
    <property type="protein sequence ID" value="CAG9806636.1"/>
    <property type="molecule type" value="Genomic_DNA"/>
</dbReference>
<dbReference type="GO" id="GO:0070920">
    <property type="term" value="P:regulation of regulatory ncRNA processing"/>
    <property type="evidence" value="ECO:0007669"/>
    <property type="project" value="TreeGrafter"/>
</dbReference>
<dbReference type="InterPro" id="IPR051247">
    <property type="entry name" value="RLC_Component"/>
</dbReference>
<dbReference type="InterPro" id="IPR014720">
    <property type="entry name" value="dsRBD_dom"/>
</dbReference>
<dbReference type="GO" id="GO:0016442">
    <property type="term" value="C:RISC complex"/>
    <property type="evidence" value="ECO:0007669"/>
    <property type="project" value="TreeGrafter"/>
</dbReference>
<keyword evidence="6" id="KW-1185">Reference proteome</keyword>
<feature type="domain" description="DRBM" evidence="4">
    <location>
        <begin position="30"/>
        <end position="103"/>
    </location>
</feature>
<dbReference type="PROSITE" id="PS50137">
    <property type="entry name" value="DS_RBD"/>
    <property type="match status" value="2"/>
</dbReference>
<dbReference type="AlphaFoldDB" id="A0A9N9RZ85"/>
<dbReference type="SMART" id="SM00358">
    <property type="entry name" value="DSRM"/>
    <property type="match status" value="2"/>
</dbReference>
<reference evidence="5" key="1">
    <citation type="submission" date="2022-01" db="EMBL/GenBank/DDBJ databases">
        <authorList>
            <person name="King R."/>
        </authorList>
    </citation>
    <scope>NUCLEOTIDE SEQUENCE</scope>
</reference>
<dbReference type="OrthoDB" id="5961559at2759"/>
<dbReference type="PANTHER" id="PTHR46205:SF4">
    <property type="entry name" value="LD06392P"/>
    <property type="match status" value="1"/>
</dbReference>
<evidence type="ECO:0000256" key="3">
    <source>
        <dbReference type="SAM" id="MobiDB-lite"/>
    </source>
</evidence>
<dbReference type="Gene3D" id="3.30.160.20">
    <property type="match status" value="2"/>
</dbReference>
<evidence type="ECO:0000313" key="6">
    <source>
        <dbReference type="Proteomes" id="UP001153620"/>
    </source>
</evidence>
<dbReference type="GO" id="GO:0070578">
    <property type="term" value="C:RISC-loading complex"/>
    <property type="evidence" value="ECO:0007669"/>
    <property type="project" value="TreeGrafter"/>
</dbReference>
<name>A0A9N9RZ85_9DIPT</name>
<dbReference type="Proteomes" id="UP001153620">
    <property type="component" value="Chromosome 3"/>
</dbReference>
<gene>
    <name evidence="5" type="ORF">CHIRRI_LOCUS9491</name>
</gene>
<protein>
    <recommendedName>
        <fullName evidence="4">DRBM domain-containing protein</fullName>
    </recommendedName>
</protein>
<organism evidence="5 6">
    <name type="scientific">Chironomus riparius</name>
    <dbReference type="NCBI Taxonomy" id="315576"/>
    <lineage>
        <taxon>Eukaryota</taxon>
        <taxon>Metazoa</taxon>
        <taxon>Ecdysozoa</taxon>
        <taxon>Arthropoda</taxon>
        <taxon>Hexapoda</taxon>
        <taxon>Insecta</taxon>
        <taxon>Pterygota</taxon>
        <taxon>Neoptera</taxon>
        <taxon>Endopterygota</taxon>
        <taxon>Diptera</taxon>
        <taxon>Nematocera</taxon>
        <taxon>Chironomoidea</taxon>
        <taxon>Chironomidae</taxon>
        <taxon>Chironominae</taxon>
        <taxon>Chironomus</taxon>
    </lineage>
</organism>
<accession>A0A9N9RZ85</accession>
<dbReference type="GO" id="GO:0003725">
    <property type="term" value="F:double-stranded RNA binding"/>
    <property type="evidence" value="ECO:0007669"/>
    <property type="project" value="TreeGrafter"/>
</dbReference>
<evidence type="ECO:0000259" key="4">
    <source>
        <dbReference type="PROSITE" id="PS50137"/>
    </source>
</evidence>
<dbReference type="PANTHER" id="PTHR46205">
    <property type="entry name" value="LOQUACIOUS, ISOFORM B"/>
    <property type="match status" value="1"/>
</dbReference>
<feature type="domain" description="DRBM" evidence="4">
    <location>
        <begin position="122"/>
        <end position="190"/>
    </location>
</feature>
<dbReference type="GO" id="GO:0035197">
    <property type="term" value="F:siRNA binding"/>
    <property type="evidence" value="ECO:0007669"/>
    <property type="project" value="TreeGrafter"/>
</dbReference>
<dbReference type="GO" id="GO:0005737">
    <property type="term" value="C:cytoplasm"/>
    <property type="evidence" value="ECO:0007669"/>
    <property type="project" value="TreeGrafter"/>
</dbReference>
<dbReference type="SUPFAM" id="SSF54768">
    <property type="entry name" value="dsRNA-binding domain-like"/>
    <property type="match status" value="2"/>
</dbReference>
<reference evidence="5" key="2">
    <citation type="submission" date="2022-10" db="EMBL/GenBank/DDBJ databases">
        <authorList>
            <consortium name="ENA_rothamsted_submissions"/>
            <consortium name="culmorum"/>
            <person name="King R."/>
        </authorList>
    </citation>
    <scope>NUCLEOTIDE SEQUENCE</scope>
</reference>
<evidence type="ECO:0000313" key="5">
    <source>
        <dbReference type="EMBL" id="CAG9806636.1"/>
    </source>
</evidence>
<sequence>MSSVISDSDEESRSEDWIEQPTKKRRMNKTPISLLTELCVQKKVASPVFEDLDVNDLSDKFKEMDAKFFIKCSAFSRSAIGASMTKKLAKHMSADIVLKKLRYEVFSDDEDDEGPKTVSSSDHISELLNFCVQKNFHKPEFNLIEDYGPTHCPTFTYECVLNSISRKASDSNKKSAKQMSAKYVLDILKLSYPDQEKKVVIVNEENNVKEEARQTITTYLDLKKRNKVDKMGSLLSNRHKFFLDYKDDEFINKLKEILLEDIPLNEKYENFLLELKKKWDYNIANFADLDLKMFELLIEFDQFTVNLVSTEKDLKNTVIEYFMNMLHLTPIAQHKCGSVLSLDDIQLVPLK</sequence>